<dbReference type="KEGG" id="amah:DLM_0504"/>
<dbReference type="SUPFAM" id="SSF51735">
    <property type="entry name" value="NAD(P)-binding Rossmann-fold domains"/>
    <property type="match status" value="1"/>
</dbReference>
<evidence type="ECO:0000259" key="1">
    <source>
        <dbReference type="Pfam" id="PF05368"/>
    </source>
</evidence>
<dbReference type="InterPro" id="IPR008030">
    <property type="entry name" value="NmrA-like"/>
</dbReference>
<evidence type="ECO:0000313" key="3">
    <source>
        <dbReference type="Proteomes" id="UP000198290"/>
    </source>
</evidence>
<dbReference type="Proteomes" id="UP000198290">
    <property type="component" value="Chromosome"/>
</dbReference>
<dbReference type="OrthoDB" id="9777801at2"/>
<feature type="domain" description="NmrA-like" evidence="1">
    <location>
        <begin position="4"/>
        <end position="254"/>
    </location>
</feature>
<dbReference type="RefSeq" id="WP_089084946.1">
    <property type="nucleotide sequence ID" value="NZ_AP018823.1"/>
</dbReference>
<keyword evidence="3" id="KW-1185">Reference proteome</keyword>
<dbReference type="InterPro" id="IPR051604">
    <property type="entry name" value="Ergot_Alk_Oxidoreductase"/>
</dbReference>
<reference evidence="2 3" key="2">
    <citation type="journal article" date="2017" name="Genome Announc.">
        <title>Draft genome sequence of Aquitalea magnusonii strain H3, a plant growth-promoting bacterium of duckweed Lemna minor.</title>
        <authorList>
            <person name="Ishizawa H."/>
            <person name="Kuroda M."/>
            <person name="Ike M."/>
        </authorList>
    </citation>
    <scope>NUCLEOTIDE SEQUENCE [LARGE SCALE GENOMIC DNA]</scope>
    <source>
        <strain evidence="2 3">H3</strain>
    </source>
</reference>
<proteinExistence type="predicted"/>
<protein>
    <submittedName>
        <fullName evidence="2">Hydroxylase</fullName>
    </submittedName>
</protein>
<reference evidence="3" key="1">
    <citation type="journal article" date="2017" name="Biotechnol. Biofuels">
        <title>Evaluation of environmental bacterial communities as a factor affecting the growth of duckweed Lemna minor.</title>
        <authorList>
            <person name="Ishizawa H."/>
            <person name="Kuroda M."/>
            <person name="Morikawa M."/>
            <person name="Ike M."/>
        </authorList>
    </citation>
    <scope>NUCLEOTIDE SEQUENCE [LARGE SCALE GENOMIC DNA]</scope>
    <source>
        <strain evidence="3">H3</strain>
    </source>
</reference>
<gene>
    <name evidence="2" type="ORF">DLM_0504</name>
</gene>
<accession>A0A3G9G9E3</accession>
<dbReference type="PANTHER" id="PTHR43162:SF1">
    <property type="entry name" value="PRESTALK A DIFFERENTIATION PROTEIN A"/>
    <property type="match status" value="1"/>
</dbReference>
<dbReference type="EMBL" id="AP018823">
    <property type="protein sequence ID" value="BBF84165.1"/>
    <property type="molecule type" value="Genomic_DNA"/>
</dbReference>
<dbReference type="InterPro" id="IPR036291">
    <property type="entry name" value="NAD(P)-bd_dom_sf"/>
</dbReference>
<name>A0A3G9G9E3_9NEIS</name>
<dbReference type="PANTHER" id="PTHR43162">
    <property type="match status" value="1"/>
</dbReference>
<dbReference type="AlphaFoldDB" id="A0A3G9G9E3"/>
<organism evidence="2 3">
    <name type="scientific">Aquitalea magnusonii</name>
    <dbReference type="NCBI Taxonomy" id="332411"/>
    <lineage>
        <taxon>Bacteria</taxon>
        <taxon>Pseudomonadati</taxon>
        <taxon>Pseudomonadota</taxon>
        <taxon>Betaproteobacteria</taxon>
        <taxon>Neisseriales</taxon>
        <taxon>Chromobacteriaceae</taxon>
        <taxon>Aquitalea</taxon>
    </lineage>
</organism>
<dbReference type="Pfam" id="PF05368">
    <property type="entry name" value="NmrA"/>
    <property type="match status" value="1"/>
</dbReference>
<reference evidence="3" key="3">
    <citation type="journal article" date="2017" name="Plant Physiol. Biochem.">
        <title>Differential oxidative and antioxidative response of duckweed Lemna minor toward plant growth promoting/inhibiting bacteria.</title>
        <authorList>
            <person name="Ishizawa H."/>
            <person name="Kuroda M."/>
            <person name="Morikawa M."/>
            <person name="Ike M."/>
        </authorList>
    </citation>
    <scope>NUCLEOTIDE SEQUENCE [LARGE SCALE GENOMIC DNA]</scope>
    <source>
        <strain evidence="3">H3</strain>
    </source>
</reference>
<sequence>MTYVIHGATGAQGGPVLARLIRAGKPAVAAVRHPSAVKDLPAVALDNAAVDSLTAAYQGAEGVFIHLPVAAEADRLQYAHNIAQAIARTKPKRVVISTSGWVVDEPGSPLQNPPESAISTLIREVQQTGVSLAVVAPRLFLENLLNPVVLGPVKSEGILRYPLRADYPVSWSSHLDVAEVVERLLTDSAITGIVGVGQAPGITGQNLAAAFAHYLSKPVSFHGIKPEAFGEMIAPLFGQGAAAGVVAGYQAQAQASANAIAIETSAQTVLGLLPRTLQQWLTEMSA</sequence>
<dbReference type="Gene3D" id="3.40.50.720">
    <property type="entry name" value="NAD(P)-binding Rossmann-like Domain"/>
    <property type="match status" value="1"/>
</dbReference>
<evidence type="ECO:0000313" key="2">
    <source>
        <dbReference type="EMBL" id="BBF84165.1"/>
    </source>
</evidence>